<keyword evidence="3" id="KW-1185">Reference proteome</keyword>
<feature type="transmembrane region" description="Helical" evidence="1">
    <location>
        <begin position="219"/>
        <end position="243"/>
    </location>
</feature>
<evidence type="ECO:0000313" key="3">
    <source>
        <dbReference type="Proteomes" id="UP000008281"/>
    </source>
</evidence>
<dbReference type="PANTHER" id="PTHR22941:SF34">
    <property type="entry name" value="SERPENTINE RECEPTOR, CLASS H-RELATED"/>
    <property type="match status" value="1"/>
</dbReference>
<accession>E3MIV7</accession>
<feature type="transmembrane region" description="Helical" evidence="1">
    <location>
        <begin position="264"/>
        <end position="283"/>
    </location>
</feature>
<proteinExistence type="predicted"/>
<evidence type="ECO:0000313" key="2">
    <source>
        <dbReference type="EMBL" id="EFP03360.1"/>
    </source>
</evidence>
<reference evidence="2" key="1">
    <citation type="submission" date="2007-07" db="EMBL/GenBank/DDBJ databases">
        <title>PCAP assembly of the Caenorhabditis remanei genome.</title>
        <authorList>
            <consortium name="The Caenorhabditis remanei Sequencing Consortium"/>
            <person name="Wilson R.K."/>
        </authorList>
    </citation>
    <scope>NUCLEOTIDE SEQUENCE [LARGE SCALE GENOMIC DNA]</scope>
    <source>
        <strain evidence="2">PB4641</strain>
    </source>
</reference>
<feature type="transmembrane region" description="Helical" evidence="1">
    <location>
        <begin position="36"/>
        <end position="55"/>
    </location>
</feature>
<dbReference type="eggNOG" id="ENOG502TJG7">
    <property type="taxonomic scope" value="Eukaryota"/>
</dbReference>
<feature type="transmembrane region" description="Helical" evidence="1">
    <location>
        <begin position="155"/>
        <end position="174"/>
    </location>
</feature>
<dbReference type="PANTHER" id="PTHR22941">
    <property type="entry name" value="SERPENTINE RECEPTOR"/>
    <property type="match status" value="1"/>
</dbReference>
<organism evidence="3">
    <name type="scientific">Caenorhabditis remanei</name>
    <name type="common">Caenorhabditis vulgaris</name>
    <dbReference type="NCBI Taxonomy" id="31234"/>
    <lineage>
        <taxon>Eukaryota</taxon>
        <taxon>Metazoa</taxon>
        <taxon>Ecdysozoa</taxon>
        <taxon>Nematoda</taxon>
        <taxon>Chromadorea</taxon>
        <taxon>Rhabditida</taxon>
        <taxon>Rhabditina</taxon>
        <taxon>Rhabditomorpha</taxon>
        <taxon>Rhabditoidea</taxon>
        <taxon>Rhabditidae</taxon>
        <taxon>Peloderinae</taxon>
        <taxon>Caenorhabditis</taxon>
    </lineage>
</organism>
<name>E3MIV7_CAERE</name>
<dbReference type="OMA" id="NNIVMIF"/>
<gene>
    <name evidence="2" type="ORF">CRE_09557</name>
</gene>
<dbReference type="Pfam" id="PF10318">
    <property type="entry name" value="7TM_GPCR_Srh"/>
    <property type="match status" value="1"/>
</dbReference>
<feature type="transmembrane region" description="Helical" evidence="1">
    <location>
        <begin position="75"/>
        <end position="93"/>
    </location>
</feature>
<dbReference type="InterPro" id="IPR019422">
    <property type="entry name" value="7TM_GPCR_serpentine_rcpt_Srh"/>
</dbReference>
<dbReference type="EMBL" id="DS268449">
    <property type="protein sequence ID" value="EFP03360.1"/>
    <property type="molecule type" value="Genomic_DNA"/>
</dbReference>
<dbReference type="AlphaFoldDB" id="E3MIV7"/>
<keyword evidence="1" id="KW-0472">Membrane</keyword>
<dbReference type="OrthoDB" id="5854902at2759"/>
<protein>
    <recommendedName>
        <fullName evidence="4">Serpentine Receptor, class H</fullName>
    </recommendedName>
</protein>
<sequence length="350" mass="40042">MTEKTDPLTQYFKNVYPHLCIPDSRFLSSKQGLVNTSRVIVLLFLPIQLLTAYCILKKTPENMKNIKGSINNLNIWCMVSSIIYAFFACAYYFHPYKIGFTIGLLADWGVPTIINFYVAYIVNILVIMSITVLFENRSSLIVRNRFRIKTTFHRFIWILLNILWFVVIILPPGFDMPDQMEAKMLVLKTCPCPPTEFFTEKLLATAKDGFWDAYIRSSALVVFLGFTIQAVFFTCCCIFYLFISSSSHVSPQTGRLQIRAFYGVVIQTLIPIVLLLVPIMIFMSSRTDGSYDQVQNNLQIITSCIQNGATSLSILLVHHPYRNFVKSIFYNKKSKSSPTVHVVNDSFINT</sequence>
<dbReference type="HOGENOM" id="CLU_042960_0_0_1"/>
<dbReference type="InterPro" id="IPR053220">
    <property type="entry name" value="Nematode_rcpt-like_serp_H"/>
</dbReference>
<feature type="transmembrane region" description="Helical" evidence="1">
    <location>
        <begin position="113"/>
        <end position="134"/>
    </location>
</feature>
<dbReference type="Proteomes" id="UP000008281">
    <property type="component" value="Unassembled WGS sequence"/>
</dbReference>
<keyword evidence="1" id="KW-1133">Transmembrane helix</keyword>
<evidence type="ECO:0008006" key="4">
    <source>
        <dbReference type="Google" id="ProtNLM"/>
    </source>
</evidence>
<dbReference type="InParanoid" id="E3MIV7"/>
<keyword evidence="1" id="KW-0812">Transmembrane</keyword>
<evidence type="ECO:0000256" key="1">
    <source>
        <dbReference type="SAM" id="Phobius"/>
    </source>
</evidence>
<dbReference type="FunCoup" id="E3MIV7">
    <property type="interactions" value="361"/>
</dbReference>